<dbReference type="Gene3D" id="3.40.1190.10">
    <property type="entry name" value="Mur-like, catalytic domain"/>
    <property type="match status" value="1"/>
</dbReference>
<dbReference type="InterPro" id="IPR036565">
    <property type="entry name" value="Mur-like_cat_sf"/>
</dbReference>
<dbReference type="Pfam" id="PF08245">
    <property type="entry name" value="Mur_ligase_M"/>
    <property type="match status" value="1"/>
</dbReference>
<name>A0AAV6I200_9ERIC</name>
<evidence type="ECO:0000256" key="10">
    <source>
        <dbReference type="ARBA" id="ARBA00031461"/>
    </source>
</evidence>
<organism evidence="13 14">
    <name type="scientific">Rhododendron griersonianum</name>
    <dbReference type="NCBI Taxonomy" id="479676"/>
    <lineage>
        <taxon>Eukaryota</taxon>
        <taxon>Viridiplantae</taxon>
        <taxon>Streptophyta</taxon>
        <taxon>Embryophyta</taxon>
        <taxon>Tracheophyta</taxon>
        <taxon>Spermatophyta</taxon>
        <taxon>Magnoliopsida</taxon>
        <taxon>eudicotyledons</taxon>
        <taxon>Gunneridae</taxon>
        <taxon>Pentapetalae</taxon>
        <taxon>asterids</taxon>
        <taxon>Ericales</taxon>
        <taxon>Ericaceae</taxon>
        <taxon>Ericoideae</taxon>
        <taxon>Rhodoreae</taxon>
        <taxon>Rhododendron</taxon>
    </lineage>
</organism>
<keyword evidence="4" id="KW-0547">Nucleotide-binding</keyword>
<dbReference type="GO" id="GO:0071555">
    <property type="term" value="P:cell wall organization"/>
    <property type="evidence" value="ECO:0007669"/>
    <property type="project" value="UniProtKB-KW"/>
</dbReference>
<dbReference type="GO" id="GO:0047480">
    <property type="term" value="F:UDP-N-acetylmuramoyl-tripeptide-D-alanyl-D-alanine ligase activity"/>
    <property type="evidence" value="ECO:0007669"/>
    <property type="project" value="InterPro"/>
</dbReference>
<dbReference type="SUPFAM" id="SSF63418">
    <property type="entry name" value="MurE/MurF N-terminal domain"/>
    <property type="match status" value="1"/>
</dbReference>
<dbReference type="PANTHER" id="PTHR43024:SF1">
    <property type="entry name" value="UDP-N-ACETYLMURAMOYL-TRIPEPTIDE--D-ALANYL-D-ALANINE LIGASE"/>
    <property type="match status" value="1"/>
</dbReference>
<dbReference type="InterPro" id="IPR035911">
    <property type="entry name" value="MurE/MurF_N"/>
</dbReference>
<evidence type="ECO:0000259" key="12">
    <source>
        <dbReference type="Pfam" id="PF08245"/>
    </source>
</evidence>
<keyword evidence="8" id="KW-0131">Cell cycle</keyword>
<dbReference type="GO" id="GO:0051301">
    <property type="term" value="P:cell division"/>
    <property type="evidence" value="ECO:0007669"/>
    <property type="project" value="UniProtKB-KW"/>
</dbReference>
<evidence type="ECO:0000313" key="14">
    <source>
        <dbReference type="Proteomes" id="UP000823749"/>
    </source>
</evidence>
<dbReference type="GO" id="GO:0005524">
    <property type="term" value="F:ATP binding"/>
    <property type="evidence" value="ECO:0007669"/>
    <property type="project" value="UniProtKB-KW"/>
</dbReference>
<keyword evidence="14" id="KW-1185">Reference proteome</keyword>
<keyword evidence="7" id="KW-0573">Peptidoglycan synthesis</keyword>
<dbReference type="InterPro" id="IPR004101">
    <property type="entry name" value="Mur_ligase_C"/>
</dbReference>
<dbReference type="PANTHER" id="PTHR43024">
    <property type="entry name" value="UDP-N-ACETYLMURAMOYL-TRIPEPTIDE--D-ALANYL-D-ALANINE LIGASE"/>
    <property type="match status" value="1"/>
</dbReference>
<evidence type="ECO:0000313" key="13">
    <source>
        <dbReference type="EMBL" id="KAG5521645.1"/>
    </source>
</evidence>
<dbReference type="InterPro" id="IPR013221">
    <property type="entry name" value="Mur_ligase_cen"/>
</dbReference>
<proteinExistence type="inferred from homology"/>
<sequence length="574" mass="62299">MNASVATTIHSFPHPLLLPTTTELHLFGRNSRPSTSTKLLSILFHPPPPPPQVLLVSTKLKTQIPPSNPPPPPWTVSEISDAVNGRIIKWGPPGTISTDTRTLQPGQWFFAITGERFDAHDFIAPDLSSKGCVGVIGNWVCNNWDKGFVQVEGNTVIWLEKMGSYARNRFHGCLIGVTGSVGKTTTRTMMALALERLGPVHQSCGNWNNRIGVALSLIGIPRNTEMVVLELGMSEKGEILELARTCRPSVRVILNVGASHLENFGSLEEVSMAKGEILREAKPGDVCVLNADDPLVMSLPIPAGVQRFSENSARAEPLKSILPRQPGHPEISLFSEFSVRAESNPARVLFGQRTDSNVRLVLAESTNGGLGVQVVLERNNETVEFVISSPGLHLAMSACAVAAVATVLGVPLPQVGKRLARFHSVHMRLELEVAASGIQVINDVYNANPVSTKAAFDTLKGIICKGKRVAILGDMLELGPTEIESHEMTLRYCCSAGFDIVALVGKRFLAAAENLDLVKERHVLHADNSETIVPEIVKRLNHNDVVLVKGSRAMQMEKVVDAIKSLPSNFMLPF</sequence>
<evidence type="ECO:0000256" key="2">
    <source>
        <dbReference type="ARBA" id="ARBA00022598"/>
    </source>
</evidence>
<feature type="domain" description="Mur ligase C-terminal" evidence="11">
    <location>
        <begin position="428"/>
        <end position="552"/>
    </location>
</feature>
<evidence type="ECO:0000259" key="11">
    <source>
        <dbReference type="Pfam" id="PF02875"/>
    </source>
</evidence>
<gene>
    <name evidence="13" type="ORF">RHGRI_034016</name>
</gene>
<dbReference type="Gene3D" id="3.40.1390.10">
    <property type="entry name" value="MurE/MurF, N-terminal domain"/>
    <property type="match status" value="1"/>
</dbReference>
<evidence type="ECO:0000256" key="8">
    <source>
        <dbReference type="ARBA" id="ARBA00023306"/>
    </source>
</evidence>
<dbReference type="Gene3D" id="3.90.190.20">
    <property type="entry name" value="Mur ligase, C-terminal domain"/>
    <property type="match status" value="1"/>
</dbReference>
<evidence type="ECO:0000256" key="1">
    <source>
        <dbReference type="ARBA" id="ARBA00022490"/>
    </source>
</evidence>
<dbReference type="AlphaFoldDB" id="A0AAV6I200"/>
<protein>
    <recommendedName>
        <fullName evidence="10">UDP-MurNAc-pentapeptide synthetase</fullName>
    </recommendedName>
</protein>
<dbReference type="SUPFAM" id="SSF53623">
    <property type="entry name" value="MurD-like peptide ligases, catalytic domain"/>
    <property type="match status" value="1"/>
</dbReference>
<dbReference type="InterPro" id="IPR051046">
    <property type="entry name" value="MurCDEF_CellWall_CoF430Synth"/>
</dbReference>
<dbReference type="SUPFAM" id="SSF53244">
    <property type="entry name" value="MurD-like peptide ligases, peptide-binding domain"/>
    <property type="match status" value="1"/>
</dbReference>
<dbReference type="InterPro" id="IPR005863">
    <property type="entry name" value="UDP-N-AcMur_synth"/>
</dbReference>
<keyword evidence="3" id="KW-0132">Cell division</keyword>
<dbReference type="GO" id="GO:0008360">
    <property type="term" value="P:regulation of cell shape"/>
    <property type="evidence" value="ECO:0007669"/>
    <property type="project" value="UniProtKB-KW"/>
</dbReference>
<evidence type="ECO:0000256" key="4">
    <source>
        <dbReference type="ARBA" id="ARBA00022741"/>
    </source>
</evidence>
<keyword evidence="6" id="KW-0133">Cell shape</keyword>
<feature type="domain" description="Mur ligase central" evidence="12">
    <location>
        <begin position="177"/>
        <end position="297"/>
    </location>
</feature>
<accession>A0AAV6I200</accession>
<keyword evidence="1" id="KW-0963">Cytoplasm</keyword>
<keyword evidence="2" id="KW-0436">Ligase</keyword>
<evidence type="ECO:0000256" key="7">
    <source>
        <dbReference type="ARBA" id="ARBA00022984"/>
    </source>
</evidence>
<dbReference type="InterPro" id="IPR036615">
    <property type="entry name" value="Mur_ligase_C_dom_sf"/>
</dbReference>
<dbReference type="Pfam" id="PF02875">
    <property type="entry name" value="Mur_ligase_C"/>
    <property type="match status" value="1"/>
</dbReference>
<evidence type="ECO:0000256" key="5">
    <source>
        <dbReference type="ARBA" id="ARBA00022840"/>
    </source>
</evidence>
<reference evidence="13" key="1">
    <citation type="submission" date="2020-08" db="EMBL/GenBank/DDBJ databases">
        <title>Plant Genome Project.</title>
        <authorList>
            <person name="Zhang R.-G."/>
        </authorList>
    </citation>
    <scope>NUCLEOTIDE SEQUENCE</scope>
    <source>
        <strain evidence="13">WSP0</strain>
        <tissue evidence="13">Leaf</tissue>
    </source>
</reference>
<keyword evidence="9" id="KW-0961">Cell wall biogenesis/degradation</keyword>
<evidence type="ECO:0000256" key="3">
    <source>
        <dbReference type="ARBA" id="ARBA00022618"/>
    </source>
</evidence>
<evidence type="ECO:0000256" key="9">
    <source>
        <dbReference type="ARBA" id="ARBA00023316"/>
    </source>
</evidence>
<dbReference type="EMBL" id="JACTNZ010000012">
    <property type="protein sequence ID" value="KAG5521645.1"/>
    <property type="molecule type" value="Genomic_DNA"/>
</dbReference>
<comment type="caution">
    <text evidence="13">The sequence shown here is derived from an EMBL/GenBank/DDBJ whole genome shotgun (WGS) entry which is preliminary data.</text>
</comment>
<dbReference type="Proteomes" id="UP000823749">
    <property type="component" value="Chromosome 12"/>
</dbReference>
<evidence type="ECO:0000256" key="6">
    <source>
        <dbReference type="ARBA" id="ARBA00022960"/>
    </source>
</evidence>
<keyword evidence="5" id="KW-0067">ATP-binding</keyword>
<dbReference type="HAMAP" id="MF_02019">
    <property type="entry name" value="MurF"/>
    <property type="match status" value="1"/>
</dbReference>